<dbReference type="SUPFAM" id="SSF140478">
    <property type="entry name" value="LemA-like"/>
    <property type="match status" value="1"/>
</dbReference>
<evidence type="ECO:0000256" key="2">
    <source>
        <dbReference type="ARBA" id="ARBA00008854"/>
    </source>
</evidence>
<organism evidence="6 7">
    <name type="scientific">Fraserbacteria sp. (strain RBG_16_55_9)</name>
    <dbReference type="NCBI Taxonomy" id="1817864"/>
    <lineage>
        <taxon>Bacteria</taxon>
        <taxon>Candidatus Fraseribacteriota</taxon>
    </lineage>
</organism>
<gene>
    <name evidence="6" type="ORF">A2Z21_08890</name>
</gene>
<comment type="subcellular location">
    <subcellularLocation>
        <location evidence="1">Membrane</location>
        <topology evidence="1">Single-pass membrane protein</topology>
    </subcellularLocation>
</comment>
<dbReference type="STRING" id="1817864.A2Z21_08890"/>
<dbReference type="AlphaFoldDB" id="A0A1F5UUX0"/>
<dbReference type="PANTHER" id="PTHR34478:SF2">
    <property type="entry name" value="MEMBRANE PROTEIN"/>
    <property type="match status" value="1"/>
</dbReference>
<dbReference type="Proteomes" id="UP000179157">
    <property type="component" value="Unassembled WGS sequence"/>
</dbReference>
<name>A0A1F5UUX0_FRAXR</name>
<evidence type="ECO:0000313" key="6">
    <source>
        <dbReference type="EMBL" id="OGF54943.1"/>
    </source>
</evidence>
<evidence type="ECO:0008006" key="8">
    <source>
        <dbReference type="Google" id="ProtNLM"/>
    </source>
</evidence>
<dbReference type="PANTHER" id="PTHR34478">
    <property type="entry name" value="PROTEIN LEMA"/>
    <property type="match status" value="1"/>
</dbReference>
<comment type="similarity">
    <text evidence="2">Belongs to the LemA family.</text>
</comment>
<dbReference type="EMBL" id="MFGX01000068">
    <property type="protein sequence ID" value="OGF54943.1"/>
    <property type="molecule type" value="Genomic_DNA"/>
</dbReference>
<keyword evidence="4" id="KW-1133">Transmembrane helix</keyword>
<keyword evidence="3" id="KW-0812">Transmembrane</keyword>
<sequence length="177" mass="20285">IGLLVLLVLFFVGMYNRLVALRNRVENAWSQIDVQLKRRHDLIPNLVETCKGYMKHERGVFESVANARNQAISATSIPEKAAAENVLTGALRQLFAVAEAYPELKANQNMLALQEELTSTENKVSFARQFYNDSVMQFNQTLQQVPTNIVADMFNFRERVFFEVEDKADREPVKVQF</sequence>
<dbReference type="InterPro" id="IPR023353">
    <property type="entry name" value="LemA-like_dom_sf"/>
</dbReference>
<dbReference type="Gene3D" id="1.20.1440.20">
    <property type="entry name" value="LemA-like domain"/>
    <property type="match status" value="1"/>
</dbReference>
<evidence type="ECO:0000256" key="3">
    <source>
        <dbReference type="ARBA" id="ARBA00022692"/>
    </source>
</evidence>
<protein>
    <recommendedName>
        <fullName evidence="8">LemA family protein</fullName>
    </recommendedName>
</protein>
<accession>A0A1F5UUX0</accession>
<evidence type="ECO:0000256" key="5">
    <source>
        <dbReference type="ARBA" id="ARBA00023136"/>
    </source>
</evidence>
<reference evidence="6 7" key="1">
    <citation type="journal article" date="2016" name="Nat. Commun.">
        <title>Thousands of microbial genomes shed light on interconnected biogeochemical processes in an aquifer system.</title>
        <authorList>
            <person name="Anantharaman K."/>
            <person name="Brown C.T."/>
            <person name="Hug L.A."/>
            <person name="Sharon I."/>
            <person name="Castelle C.J."/>
            <person name="Probst A.J."/>
            <person name="Thomas B.C."/>
            <person name="Singh A."/>
            <person name="Wilkins M.J."/>
            <person name="Karaoz U."/>
            <person name="Brodie E.L."/>
            <person name="Williams K.H."/>
            <person name="Hubbard S.S."/>
            <person name="Banfield J.F."/>
        </authorList>
    </citation>
    <scope>NUCLEOTIDE SEQUENCE [LARGE SCALE GENOMIC DNA]</scope>
    <source>
        <strain evidence="7">RBG_16_55_9</strain>
    </source>
</reference>
<dbReference type="GO" id="GO:0016020">
    <property type="term" value="C:membrane"/>
    <property type="evidence" value="ECO:0007669"/>
    <property type="project" value="UniProtKB-SubCell"/>
</dbReference>
<dbReference type="InterPro" id="IPR007156">
    <property type="entry name" value="MamQ_LemA"/>
</dbReference>
<evidence type="ECO:0000256" key="4">
    <source>
        <dbReference type="ARBA" id="ARBA00022989"/>
    </source>
</evidence>
<comment type="caution">
    <text evidence="6">The sequence shown here is derived from an EMBL/GenBank/DDBJ whole genome shotgun (WGS) entry which is preliminary data.</text>
</comment>
<keyword evidence="5" id="KW-0472">Membrane</keyword>
<evidence type="ECO:0000256" key="1">
    <source>
        <dbReference type="ARBA" id="ARBA00004167"/>
    </source>
</evidence>
<dbReference type="Pfam" id="PF04011">
    <property type="entry name" value="LemA"/>
    <property type="match status" value="1"/>
</dbReference>
<feature type="non-terminal residue" evidence="6">
    <location>
        <position position="1"/>
    </location>
</feature>
<proteinExistence type="inferred from homology"/>
<evidence type="ECO:0000313" key="7">
    <source>
        <dbReference type="Proteomes" id="UP000179157"/>
    </source>
</evidence>